<evidence type="ECO:0000259" key="11">
    <source>
        <dbReference type="Pfam" id="PF24836"/>
    </source>
</evidence>
<name>A0A0S7BVB3_9BACT</name>
<evidence type="ECO:0000259" key="9">
    <source>
        <dbReference type="Pfam" id="PF05896"/>
    </source>
</evidence>
<evidence type="ECO:0000256" key="3">
    <source>
        <dbReference type="ARBA" id="ARBA00023027"/>
    </source>
</evidence>
<dbReference type="RefSeq" id="WP_062044906.1">
    <property type="nucleotide sequence ID" value="NZ_DF968183.1"/>
</dbReference>
<organism evidence="12">
    <name type="scientific">Lentimicrobium saccharophilum</name>
    <dbReference type="NCBI Taxonomy" id="1678841"/>
    <lineage>
        <taxon>Bacteria</taxon>
        <taxon>Pseudomonadati</taxon>
        <taxon>Bacteroidota</taxon>
        <taxon>Bacteroidia</taxon>
        <taxon>Bacteroidales</taxon>
        <taxon>Lentimicrobiaceae</taxon>
        <taxon>Lentimicrobium</taxon>
    </lineage>
</organism>
<keyword evidence="6 8" id="KW-0830">Ubiquinone</keyword>
<dbReference type="PANTHER" id="PTHR37839">
    <property type="entry name" value="NA(+)-TRANSLOCATING NADH-QUINONE REDUCTASE SUBUNIT A"/>
    <property type="match status" value="1"/>
</dbReference>
<evidence type="ECO:0000256" key="1">
    <source>
        <dbReference type="ARBA" id="ARBA00022448"/>
    </source>
</evidence>
<evidence type="ECO:0000256" key="6">
    <source>
        <dbReference type="ARBA" id="ARBA00023075"/>
    </source>
</evidence>
<feature type="domain" description="Na(+)-translocating NADH-quinone reductase subunit A C-terminal" evidence="10">
    <location>
        <begin position="265"/>
        <end position="311"/>
    </location>
</feature>
<dbReference type="NCBIfam" id="NF003761">
    <property type="entry name" value="PRK05352.1-4"/>
    <property type="match status" value="1"/>
</dbReference>
<dbReference type="InterPro" id="IPR022615">
    <property type="entry name" value="NqrA_C_domain"/>
</dbReference>
<comment type="catalytic activity">
    <reaction evidence="8">
        <text>a ubiquinone + n Na(+)(in) + NADH + H(+) = a ubiquinol + n Na(+)(out) + NAD(+)</text>
        <dbReference type="Rhea" id="RHEA:47748"/>
        <dbReference type="Rhea" id="RHEA-COMP:9565"/>
        <dbReference type="Rhea" id="RHEA-COMP:9566"/>
        <dbReference type="ChEBI" id="CHEBI:15378"/>
        <dbReference type="ChEBI" id="CHEBI:16389"/>
        <dbReference type="ChEBI" id="CHEBI:17976"/>
        <dbReference type="ChEBI" id="CHEBI:29101"/>
        <dbReference type="ChEBI" id="CHEBI:57540"/>
        <dbReference type="ChEBI" id="CHEBI:57945"/>
        <dbReference type="EC" id="7.2.1.1"/>
    </reaction>
</comment>
<dbReference type="HAMAP" id="MF_00425">
    <property type="entry name" value="NqrA"/>
    <property type="match status" value="1"/>
</dbReference>
<dbReference type="InterPro" id="IPR056148">
    <property type="entry name" value="NQRA_2nd"/>
</dbReference>
<dbReference type="Proteomes" id="UP000053091">
    <property type="component" value="Unassembled WGS sequence"/>
</dbReference>
<dbReference type="Pfam" id="PF24836">
    <property type="entry name" value="NQRA_2nd"/>
    <property type="match status" value="1"/>
</dbReference>
<dbReference type="PATRIC" id="fig|1678841.3.peg.3507"/>
<gene>
    <name evidence="8" type="primary">nqrA</name>
    <name evidence="12" type="ORF">TBC1_12754</name>
</gene>
<dbReference type="InterPro" id="IPR008703">
    <property type="entry name" value="NqrA"/>
</dbReference>
<keyword evidence="13" id="KW-1185">Reference proteome</keyword>
<dbReference type="GO" id="GO:0016655">
    <property type="term" value="F:oxidoreductase activity, acting on NAD(P)H, quinone or similar compound as acceptor"/>
    <property type="evidence" value="ECO:0007669"/>
    <property type="project" value="UniProtKB-UniRule"/>
</dbReference>
<dbReference type="NCBIfam" id="TIGR01936">
    <property type="entry name" value="nqrA"/>
    <property type="match status" value="1"/>
</dbReference>
<dbReference type="Pfam" id="PF11973">
    <property type="entry name" value="NQRA_SLBB"/>
    <property type="match status" value="1"/>
</dbReference>
<feature type="domain" description="NqrA second alpha/beta" evidence="11">
    <location>
        <begin position="113"/>
        <end position="256"/>
    </location>
</feature>
<keyword evidence="5 8" id="KW-0406">Ion transport</keyword>
<evidence type="ECO:0000256" key="7">
    <source>
        <dbReference type="ARBA" id="ARBA00023201"/>
    </source>
</evidence>
<dbReference type="GO" id="GO:0006814">
    <property type="term" value="P:sodium ion transport"/>
    <property type="evidence" value="ECO:0007669"/>
    <property type="project" value="UniProtKB-UniRule"/>
</dbReference>
<sequence length="448" mass="49822">MPKTIKLTKGLNIRLKGSAEKKITGLSAQQFAIKPTDFTGVFPRLQVKEGDAVKAGSPLFIDKYRENIVFTSPVSGTITEIKRGDKRLLLEVRIESDGKNEAIDFGKADPASLTKKEIAEKLLQSGVWTVIRQRPYAVIANPEHTPKAVHISAFDTAPLAPDYDFVVNGQGEYFQTGLDVLSKLSDGKVNLNVSKETKAKEFLGARNVTINIFSGPHPAGNIGIQIHHIDPINKGDVVWFAGVQDVITIGRLFREGIYDSTTIAALAGSEASRPQYYKTRRGASISTMVKDNVNGENVRFISGNVLTGKQIRPDNFLGFYDSMVTVIPEGNYHEFLGWALPGFGKFSTSRAFFSWINPSKEYRLDTNLHGGERAYVMTGQFEKVLPMDIYPLQLIKAILTEDIDLMENLGIYEVEPEDFALCEFMDTSKTEIQTIIRKGLEIMRKEMS</sequence>
<feature type="domain" description="NqrA N-terminal barrel-sandwich hybrid" evidence="9">
    <location>
        <begin position="5"/>
        <end position="96"/>
    </location>
</feature>
<dbReference type="EMBL" id="DF968183">
    <property type="protein sequence ID" value="GAP44940.1"/>
    <property type="molecule type" value="Genomic_DNA"/>
</dbReference>
<evidence type="ECO:0000256" key="8">
    <source>
        <dbReference type="HAMAP-Rule" id="MF_00425"/>
    </source>
</evidence>
<protein>
    <recommendedName>
        <fullName evidence="8">Na(+)-translocating NADH-quinone reductase subunit A</fullName>
        <shortName evidence="8">Na(+)-NQR subunit A</shortName>
        <shortName evidence="8">Na(+)-translocating NQR subunit A</shortName>
        <ecNumber evidence="8">7.2.1.1</ecNumber>
    </recommendedName>
    <alternativeName>
        <fullName evidence="8">NQR complex subunit A</fullName>
    </alternativeName>
    <alternativeName>
        <fullName evidence="8">NQR-1 subunit A</fullName>
    </alternativeName>
</protein>
<keyword evidence="7 8" id="KW-0739">Sodium transport</keyword>
<dbReference type="PANTHER" id="PTHR37839:SF1">
    <property type="entry name" value="NA(+)-TRANSLOCATING NADH-QUINONE REDUCTASE SUBUNIT A"/>
    <property type="match status" value="1"/>
</dbReference>
<dbReference type="STRING" id="1678841.TBC1_12754"/>
<dbReference type="Pfam" id="PF05896">
    <property type="entry name" value="NQRA_N"/>
    <property type="match status" value="1"/>
</dbReference>
<reference evidence="12" key="1">
    <citation type="journal article" date="2015" name="Genome Announc.">
        <title>Draft Genome Sequence of Bacteroidales Strain TBC1, a Novel Isolate from a Methanogenic Wastewater Treatment System.</title>
        <authorList>
            <person name="Tourlousse D.M."/>
            <person name="Matsuura N."/>
            <person name="Sun L."/>
            <person name="Toyonaga M."/>
            <person name="Kuroda K."/>
            <person name="Ohashi A."/>
            <person name="Cruz R."/>
            <person name="Yamaguchi T."/>
            <person name="Sekiguchi Y."/>
        </authorList>
    </citation>
    <scope>NUCLEOTIDE SEQUENCE [LARGE SCALE GENOMIC DNA]</scope>
    <source>
        <strain evidence="12">TBC1</strain>
    </source>
</reference>
<keyword evidence="1 8" id="KW-0813">Transport</keyword>
<keyword evidence="2 8" id="KW-1278">Translocase</keyword>
<dbReference type="EC" id="7.2.1.1" evidence="8"/>
<evidence type="ECO:0000313" key="12">
    <source>
        <dbReference type="EMBL" id="GAP44940.1"/>
    </source>
</evidence>
<comment type="function">
    <text evidence="8">NQR complex catalyzes the reduction of ubiquinone-1 to ubiquinol by two successive reactions, coupled with the transport of Na(+) ions from the cytoplasm to the periplasm. NqrA to NqrE are probably involved in the second step, the conversion of ubisemiquinone to ubiquinol.</text>
</comment>
<evidence type="ECO:0000256" key="5">
    <source>
        <dbReference type="ARBA" id="ARBA00023065"/>
    </source>
</evidence>
<proteinExistence type="inferred from homology"/>
<evidence type="ECO:0000256" key="2">
    <source>
        <dbReference type="ARBA" id="ARBA00022967"/>
    </source>
</evidence>
<comment type="subunit">
    <text evidence="8">Composed of six subunits; NqrA, NqrB, NqrC, NqrD, NqrE and NqrF.</text>
</comment>
<evidence type="ECO:0000256" key="4">
    <source>
        <dbReference type="ARBA" id="ARBA00023053"/>
    </source>
</evidence>
<evidence type="ECO:0000259" key="10">
    <source>
        <dbReference type="Pfam" id="PF11973"/>
    </source>
</evidence>
<dbReference type="AlphaFoldDB" id="A0A0S7BVB3"/>
<evidence type="ECO:0000313" key="13">
    <source>
        <dbReference type="Proteomes" id="UP000053091"/>
    </source>
</evidence>
<accession>A0A0S7BVB3</accession>
<keyword evidence="4 8" id="KW-0915">Sodium</keyword>
<keyword evidence="3 8" id="KW-0520">NAD</keyword>
<dbReference type="InterPro" id="IPR056147">
    <property type="entry name" value="NQRA_N"/>
</dbReference>
<dbReference type="OrthoDB" id="9774536at2"/>
<comment type="similarity">
    <text evidence="8">Belongs to the NqrA family.</text>
</comment>